<organism evidence="1 2">
    <name type="scientific">Spirosoma agri</name>
    <dbReference type="NCBI Taxonomy" id="1987381"/>
    <lineage>
        <taxon>Bacteria</taxon>
        <taxon>Pseudomonadati</taxon>
        <taxon>Bacteroidota</taxon>
        <taxon>Cytophagia</taxon>
        <taxon>Cytophagales</taxon>
        <taxon>Cytophagaceae</taxon>
        <taxon>Spirosoma</taxon>
    </lineage>
</organism>
<accession>A0A6M0IGJ1</accession>
<comment type="caution">
    <text evidence="1">The sequence shown here is derived from an EMBL/GenBank/DDBJ whole genome shotgun (WGS) entry which is preliminary data.</text>
</comment>
<sequence>MKILIIGDRHVGGYGLTAGQISFIGHFIRQINETGRAVSVEAYVQSTLSAVQATLAHLPLERYDLILVQAGQGCLDHPAGLGALFAPDNDTLPDLSGDLILPDCLQVTKKVRSDGILDHVVKIGQFMLLKGLTALGKLPRQRIVQRELTNVLTVLKPHRHKVILLSPFPHREPVHQWLRQQGRSLFMRSEVRQAFSVFDSDAVVKPRDEYFLTNDSGHLNAIGHELVGRALFDFYLAAPTIVAIHSIRRS</sequence>
<dbReference type="Proteomes" id="UP000477386">
    <property type="component" value="Unassembled WGS sequence"/>
</dbReference>
<gene>
    <name evidence="1" type="ORF">GK091_10480</name>
</gene>
<name>A0A6M0IGJ1_9BACT</name>
<evidence type="ECO:0000313" key="1">
    <source>
        <dbReference type="EMBL" id="NEU67308.1"/>
    </source>
</evidence>
<evidence type="ECO:0000313" key="2">
    <source>
        <dbReference type="Proteomes" id="UP000477386"/>
    </source>
</evidence>
<dbReference type="AlphaFoldDB" id="A0A6M0IGJ1"/>
<reference evidence="1 2" key="1">
    <citation type="submission" date="2020-02" db="EMBL/GenBank/DDBJ databases">
        <title>Draft genome sequence of two Spirosoma agri KCTC 52727 and Spirosoma terrae KCTC 52035.</title>
        <authorList>
            <person name="Rojas J."/>
            <person name="Ambika Manirajan B."/>
            <person name="Ratering S."/>
            <person name="Suarez C."/>
            <person name="Schnell S."/>
        </authorList>
    </citation>
    <scope>NUCLEOTIDE SEQUENCE [LARGE SCALE GENOMIC DNA]</scope>
    <source>
        <strain evidence="1 2">KCTC 52727</strain>
    </source>
</reference>
<dbReference type="EMBL" id="JAAGNZ010000001">
    <property type="protein sequence ID" value="NEU67308.1"/>
    <property type="molecule type" value="Genomic_DNA"/>
</dbReference>
<protein>
    <submittedName>
        <fullName evidence="1">SGNH/GDSL hydrolase family protein</fullName>
    </submittedName>
</protein>
<proteinExistence type="predicted"/>
<dbReference type="RefSeq" id="WP_164037082.1">
    <property type="nucleotide sequence ID" value="NZ_JAAGNZ010000001.1"/>
</dbReference>
<keyword evidence="2" id="KW-1185">Reference proteome</keyword>
<dbReference type="SUPFAM" id="SSF52266">
    <property type="entry name" value="SGNH hydrolase"/>
    <property type="match status" value="1"/>
</dbReference>
<keyword evidence="1" id="KW-0378">Hydrolase</keyword>
<dbReference type="GO" id="GO:0016787">
    <property type="term" value="F:hydrolase activity"/>
    <property type="evidence" value="ECO:0007669"/>
    <property type="project" value="UniProtKB-KW"/>
</dbReference>